<dbReference type="Proteomes" id="UP000821865">
    <property type="component" value="Chromosome 6"/>
</dbReference>
<sequence length="859" mass="94499">MYDAAFWANGPMNSYPMLLPIDIGPQCPHFYVNHRTILLLVHHFQHRLEVAVPAGLTNHQELTIRNRSGYWPARPKGRPSSRRQVRATRSGDAAPSTTNMDAPITLIAGTSTTPCLQPAVNPSEPLGPTDTLDLDELTSASNDEAPVLQPTSSVPWGPVTDTDANWKLAISQRKEEDRGSELITLAPLVHVKGHLRPSPDRFSSSGETPGDGAASSTTTTEANIEDTAGPVSYATLVRKPTSGCISDETDCNATLPWNVSQTDHAAIPQERLEELLRCPGGLHGCSASPVDCAGDLHAVTCSCAVNCALYGNCCWQAGASLSSPAEATRDFYAVSGCSRDWPNDEVRDSCENATKLRDGFYSIPVTTERKITYSNAFCALCNYDLDSTSIFWNASGTGVTGLQVTPPQYVSQNKDYFLWPCDSRLVDIQTCPEGSDFEIKRKCSTYFAPVKLEGSEYDVVFKNAYCGLCNGVDPSSMHCVPKQLVPKLWPRLLNKKASSKPNLVTLIRPVMSRDSCFSWYNNKCYIRNLPYHFANISATVESRTVGNTTNVTGSQVEPYNVQTYLTLICITLSLVCLFLKGVVYVTCKSARKFSSGCTLCLSGTLFCSHLLFLLGNSFDLPKTICLGFAIALHYGFLCTFFWTSVLSFDIWKNVVAVRPSSTGHGSILLYCVVAWGVPLIIVALCAVLHWTAPDFMLSPQYGRYACWIGSLWSQLAFFLTPMSILLLYDISLYVHVVVHIRRMTKRAAFFDFKGGGTKSSMALFVKLAFIMVTTWLVGFVGAFFNVFALDIVVIIFIGLQGVYLFFGFKDYRHMFPKRRKKLDENAAANASTANTELPLSEKDITSTCECPTLSESRSV</sequence>
<name>A0ACB8CMX8_DERSI</name>
<proteinExistence type="predicted"/>
<accession>A0ACB8CMX8</accession>
<protein>
    <submittedName>
        <fullName evidence="1">Uncharacterized protein</fullName>
    </submittedName>
</protein>
<dbReference type="EMBL" id="CM023475">
    <property type="protein sequence ID" value="KAH7946155.1"/>
    <property type="molecule type" value="Genomic_DNA"/>
</dbReference>
<organism evidence="1 2">
    <name type="scientific">Dermacentor silvarum</name>
    <name type="common">Tick</name>
    <dbReference type="NCBI Taxonomy" id="543639"/>
    <lineage>
        <taxon>Eukaryota</taxon>
        <taxon>Metazoa</taxon>
        <taxon>Ecdysozoa</taxon>
        <taxon>Arthropoda</taxon>
        <taxon>Chelicerata</taxon>
        <taxon>Arachnida</taxon>
        <taxon>Acari</taxon>
        <taxon>Parasitiformes</taxon>
        <taxon>Ixodida</taxon>
        <taxon>Ixodoidea</taxon>
        <taxon>Ixodidae</taxon>
        <taxon>Rhipicephalinae</taxon>
        <taxon>Dermacentor</taxon>
    </lineage>
</organism>
<evidence type="ECO:0000313" key="1">
    <source>
        <dbReference type="EMBL" id="KAH7946155.1"/>
    </source>
</evidence>
<reference evidence="1" key="1">
    <citation type="submission" date="2020-05" db="EMBL/GenBank/DDBJ databases">
        <title>Large-scale comparative analyses of tick genomes elucidate their genetic diversity and vector capacities.</title>
        <authorList>
            <person name="Jia N."/>
            <person name="Wang J."/>
            <person name="Shi W."/>
            <person name="Du L."/>
            <person name="Sun Y."/>
            <person name="Zhan W."/>
            <person name="Jiang J."/>
            <person name="Wang Q."/>
            <person name="Zhang B."/>
            <person name="Ji P."/>
            <person name="Sakyi L.B."/>
            <person name="Cui X."/>
            <person name="Yuan T."/>
            <person name="Jiang B."/>
            <person name="Yang W."/>
            <person name="Lam T.T.-Y."/>
            <person name="Chang Q."/>
            <person name="Ding S."/>
            <person name="Wang X."/>
            <person name="Zhu J."/>
            <person name="Ruan X."/>
            <person name="Zhao L."/>
            <person name="Wei J."/>
            <person name="Que T."/>
            <person name="Du C."/>
            <person name="Cheng J."/>
            <person name="Dai P."/>
            <person name="Han X."/>
            <person name="Huang E."/>
            <person name="Gao Y."/>
            <person name="Liu J."/>
            <person name="Shao H."/>
            <person name="Ye R."/>
            <person name="Li L."/>
            <person name="Wei W."/>
            <person name="Wang X."/>
            <person name="Wang C."/>
            <person name="Yang T."/>
            <person name="Huo Q."/>
            <person name="Li W."/>
            <person name="Guo W."/>
            <person name="Chen H."/>
            <person name="Zhou L."/>
            <person name="Ni X."/>
            <person name="Tian J."/>
            <person name="Zhou Y."/>
            <person name="Sheng Y."/>
            <person name="Liu T."/>
            <person name="Pan Y."/>
            <person name="Xia L."/>
            <person name="Li J."/>
            <person name="Zhao F."/>
            <person name="Cao W."/>
        </authorList>
    </citation>
    <scope>NUCLEOTIDE SEQUENCE</scope>
    <source>
        <strain evidence="1">Dsil-2018</strain>
    </source>
</reference>
<comment type="caution">
    <text evidence="1">The sequence shown here is derived from an EMBL/GenBank/DDBJ whole genome shotgun (WGS) entry which is preliminary data.</text>
</comment>
<keyword evidence="2" id="KW-1185">Reference proteome</keyword>
<gene>
    <name evidence="1" type="ORF">HPB49_020707</name>
</gene>
<evidence type="ECO:0000313" key="2">
    <source>
        <dbReference type="Proteomes" id="UP000821865"/>
    </source>
</evidence>